<dbReference type="HOGENOM" id="CLU_2751274_0_0_7"/>
<feature type="compositionally biased region" description="Polar residues" evidence="1">
    <location>
        <begin position="1"/>
        <end position="18"/>
    </location>
</feature>
<evidence type="ECO:0000256" key="1">
    <source>
        <dbReference type="SAM" id="MobiDB-lite"/>
    </source>
</evidence>
<name>K0NKA0_DESTT</name>
<keyword evidence="3" id="KW-1185">Reference proteome</keyword>
<evidence type="ECO:0000313" key="3">
    <source>
        <dbReference type="Proteomes" id="UP000007347"/>
    </source>
</evidence>
<dbReference type="EMBL" id="FO203503">
    <property type="protein sequence ID" value="CCK81275.1"/>
    <property type="molecule type" value="Genomic_DNA"/>
</dbReference>
<reference evidence="2 3" key="1">
    <citation type="journal article" date="2013" name="Environ. Microbiol.">
        <title>Complete genome, catabolic sub-proteomes and key-metabolites of Desulfobacula toluolica Tol2, a marine, aromatic compound-degrading, sulfate-reducing bacterium.</title>
        <authorList>
            <person name="Wohlbrand L."/>
            <person name="Jacob J.H."/>
            <person name="Kube M."/>
            <person name="Mussmann M."/>
            <person name="Jarling R."/>
            <person name="Beck A."/>
            <person name="Amann R."/>
            <person name="Wilkes H."/>
            <person name="Reinhardt R."/>
            <person name="Rabus R."/>
        </authorList>
    </citation>
    <scope>NUCLEOTIDE SEQUENCE [LARGE SCALE GENOMIC DNA]</scope>
    <source>
        <strain evidence="3">DSM 7467 / Tol2</strain>
    </source>
</reference>
<dbReference type="STRING" id="651182.TOL2_C31170"/>
<dbReference type="AlphaFoldDB" id="K0NKA0"/>
<feature type="region of interest" description="Disordered" evidence="1">
    <location>
        <begin position="1"/>
        <end position="29"/>
    </location>
</feature>
<gene>
    <name evidence="2" type="ordered locus">TOL2_C31170</name>
</gene>
<evidence type="ECO:0000313" key="2">
    <source>
        <dbReference type="EMBL" id="CCK81275.1"/>
    </source>
</evidence>
<sequence>MGQIQSVEKSGNLRSLSINGPGFFFANPRQKRGGLEKKLPEQYRDVKLILFFYSCCELFFAFPRFKRGKI</sequence>
<proteinExistence type="predicted"/>
<protein>
    <submittedName>
        <fullName evidence="2">Uncharacterized protein</fullName>
    </submittedName>
</protein>
<accession>K0NKA0</accession>
<organism evidence="2 3">
    <name type="scientific">Desulfobacula toluolica (strain DSM 7467 / Tol2)</name>
    <dbReference type="NCBI Taxonomy" id="651182"/>
    <lineage>
        <taxon>Bacteria</taxon>
        <taxon>Pseudomonadati</taxon>
        <taxon>Thermodesulfobacteriota</taxon>
        <taxon>Desulfobacteria</taxon>
        <taxon>Desulfobacterales</taxon>
        <taxon>Desulfobacteraceae</taxon>
        <taxon>Desulfobacula</taxon>
    </lineage>
</organism>
<dbReference type="Proteomes" id="UP000007347">
    <property type="component" value="Chromosome"/>
</dbReference>
<dbReference type="KEGG" id="dto:TOL2_C31170"/>